<dbReference type="InterPro" id="IPR050376">
    <property type="entry name" value="Pterin-4-alpha-carb_dehyd"/>
</dbReference>
<dbReference type="EC" id="4.2.1.96" evidence="3"/>
<evidence type="ECO:0000256" key="5">
    <source>
        <dbReference type="SAM" id="MobiDB-lite"/>
    </source>
</evidence>
<reference evidence="6 7" key="1">
    <citation type="journal article" date="2014" name="Genome Announc.">
        <title>Complete Genome Sequence of the Model Rhizosphere Strain Azospirillum brasilense Az39, Successfully Applied in Agriculture.</title>
        <authorList>
            <person name="Rivera D."/>
            <person name="Revale S."/>
            <person name="Molina R."/>
            <person name="Gualpa J."/>
            <person name="Puente M."/>
            <person name="Maroniche G."/>
            <person name="Paris G."/>
            <person name="Baker D."/>
            <person name="Clavijo B."/>
            <person name="McLay K."/>
            <person name="Spaepen S."/>
            <person name="Perticari A."/>
            <person name="Vazquez M."/>
            <person name="Wisniewski-Dye F."/>
            <person name="Watkins C."/>
            <person name="Martinez-Abarca F."/>
            <person name="Vanderleyden J."/>
            <person name="Cassan F."/>
        </authorList>
    </citation>
    <scope>NUCLEOTIDE SEQUENCE [LARGE SCALE GENOMIC DNA]</scope>
    <source>
        <strain evidence="6 7">Az39</strain>
    </source>
</reference>
<dbReference type="CDD" id="cd00913">
    <property type="entry name" value="PCD_DCoH_subfamily_a"/>
    <property type="match status" value="1"/>
</dbReference>
<proteinExistence type="inferred from homology"/>
<name>A0A060DMS4_9PROT</name>
<dbReference type="RefSeq" id="WP_051657917.1">
    <property type="nucleotide sequence ID" value="NZ_CP007793.1"/>
</dbReference>
<dbReference type="KEGG" id="abq:ABAZ39_10180"/>
<feature type="region of interest" description="Disordered" evidence="5">
    <location>
        <begin position="118"/>
        <end position="139"/>
    </location>
</feature>
<dbReference type="Pfam" id="PF01329">
    <property type="entry name" value="Pterin_4a"/>
    <property type="match status" value="1"/>
</dbReference>
<dbReference type="GO" id="GO:0008124">
    <property type="term" value="F:4-alpha-hydroxytetrahydrobiopterin dehydratase activity"/>
    <property type="evidence" value="ECO:0007669"/>
    <property type="project" value="UniProtKB-EC"/>
</dbReference>
<accession>A0A060DMS4</accession>
<dbReference type="PANTHER" id="PTHR42805">
    <property type="entry name" value="PTERIN-4-ALPHA-CARBINOLAMINE DEHYDRATASE-RELATED"/>
    <property type="match status" value="1"/>
</dbReference>
<comment type="catalytic activity">
    <reaction evidence="1">
        <text>(4aS,6R)-4a-hydroxy-L-erythro-5,6,7,8-tetrahydrobiopterin = (6R)-L-erythro-6,7-dihydrobiopterin + H2O</text>
        <dbReference type="Rhea" id="RHEA:11920"/>
        <dbReference type="ChEBI" id="CHEBI:15377"/>
        <dbReference type="ChEBI" id="CHEBI:15642"/>
        <dbReference type="ChEBI" id="CHEBI:43120"/>
        <dbReference type="EC" id="4.2.1.96"/>
    </reaction>
</comment>
<evidence type="ECO:0000313" key="6">
    <source>
        <dbReference type="EMBL" id="AIB12358.1"/>
    </source>
</evidence>
<dbReference type="GO" id="GO:0006729">
    <property type="term" value="P:tetrahydrobiopterin biosynthetic process"/>
    <property type="evidence" value="ECO:0007669"/>
    <property type="project" value="InterPro"/>
</dbReference>
<dbReference type="Proteomes" id="UP000027186">
    <property type="component" value="Chromosome"/>
</dbReference>
<dbReference type="InterPro" id="IPR001533">
    <property type="entry name" value="Pterin_deHydtase"/>
</dbReference>
<protein>
    <recommendedName>
        <fullName evidence="3">4a-hydroxytetrahydrobiopterin dehydratase</fullName>
        <ecNumber evidence="3">4.2.1.96</ecNumber>
    </recommendedName>
</protein>
<dbReference type="InterPro" id="IPR036428">
    <property type="entry name" value="PCD_sf"/>
</dbReference>
<sequence>MATQQELAGKSCEPCRGGIPPMDRAMAETYLVQVPGWSIRPDPDRLERDYRFSNFREAQHFAMRVGDLCEAEGHHAEILYGWGHCTVTFWTHKIKGLHENDFIMAAKVEGLMDEPYAPVSESMGDVSPTARHGSRRGEG</sequence>
<keyword evidence="4" id="KW-0456">Lyase</keyword>
<dbReference type="PANTHER" id="PTHR42805:SF1">
    <property type="entry name" value="PTERIN-4-ALPHA-CARBINOLAMINE DEHYDRATASE-RELATED"/>
    <property type="match status" value="1"/>
</dbReference>
<dbReference type="EMBL" id="CP007793">
    <property type="protein sequence ID" value="AIB12358.1"/>
    <property type="molecule type" value="Genomic_DNA"/>
</dbReference>
<dbReference type="SUPFAM" id="SSF55248">
    <property type="entry name" value="PCD-like"/>
    <property type="match status" value="1"/>
</dbReference>
<comment type="similarity">
    <text evidence="2">Belongs to the pterin-4-alpha-carbinolamine dehydratase family.</text>
</comment>
<evidence type="ECO:0000313" key="7">
    <source>
        <dbReference type="Proteomes" id="UP000027186"/>
    </source>
</evidence>
<organism evidence="6 7">
    <name type="scientific">Azospirillum argentinense</name>
    <dbReference type="NCBI Taxonomy" id="2970906"/>
    <lineage>
        <taxon>Bacteria</taxon>
        <taxon>Pseudomonadati</taxon>
        <taxon>Pseudomonadota</taxon>
        <taxon>Alphaproteobacteria</taxon>
        <taxon>Rhodospirillales</taxon>
        <taxon>Azospirillaceae</taxon>
        <taxon>Azospirillum</taxon>
    </lineage>
</organism>
<evidence type="ECO:0000256" key="1">
    <source>
        <dbReference type="ARBA" id="ARBA00001554"/>
    </source>
</evidence>
<gene>
    <name evidence="6" type="ORF">ABAZ39_10180</name>
</gene>
<evidence type="ECO:0000256" key="4">
    <source>
        <dbReference type="ARBA" id="ARBA00023239"/>
    </source>
</evidence>
<dbReference type="Gene3D" id="3.30.1360.20">
    <property type="entry name" value="Transcriptional coactivator/pterin dehydratase"/>
    <property type="match status" value="1"/>
</dbReference>
<evidence type="ECO:0000256" key="3">
    <source>
        <dbReference type="ARBA" id="ARBA00013252"/>
    </source>
</evidence>
<evidence type="ECO:0000256" key="2">
    <source>
        <dbReference type="ARBA" id="ARBA00006472"/>
    </source>
</evidence>
<dbReference type="AlphaFoldDB" id="A0A060DMS4"/>